<proteinExistence type="predicted"/>
<evidence type="ECO:0000259" key="2">
    <source>
        <dbReference type="PROSITE" id="PS51186"/>
    </source>
</evidence>
<dbReference type="EMBL" id="VCHX02000123">
    <property type="protein sequence ID" value="TPQ21178.1"/>
    <property type="molecule type" value="Genomic_DNA"/>
</dbReference>
<reference evidence="3 4" key="1">
    <citation type="submission" date="2019-06" db="EMBL/GenBank/DDBJ databases">
        <title>Streptomyces sporangiiformans sp. nov., a novel actinomycete isolated from soil in Mount Song.</title>
        <authorList>
            <person name="Han L."/>
        </authorList>
    </citation>
    <scope>NUCLEOTIDE SEQUENCE [LARGE SCALE GENOMIC DNA]</scope>
    <source>
        <strain evidence="3 4">NEAU-SSA 1</strain>
    </source>
</reference>
<organism evidence="3 4">
    <name type="scientific">Streptomyces sporangiiformans</name>
    <dbReference type="NCBI Taxonomy" id="2315329"/>
    <lineage>
        <taxon>Bacteria</taxon>
        <taxon>Bacillati</taxon>
        <taxon>Actinomycetota</taxon>
        <taxon>Actinomycetes</taxon>
        <taxon>Kitasatosporales</taxon>
        <taxon>Streptomycetaceae</taxon>
        <taxon>Streptomyces</taxon>
    </lineage>
</organism>
<feature type="region of interest" description="Disordered" evidence="1">
    <location>
        <begin position="180"/>
        <end position="204"/>
    </location>
</feature>
<dbReference type="InterPro" id="IPR000182">
    <property type="entry name" value="GNAT_dom"/>
</dbReference>
<name>A0A505DJI2_9ACTN</name>
<accession>A0A505DJI2</accession>
<dbReference type="Gene3D" id="3.40.630.30">
    <property type="match status" value="1"/>
</dbReference>
<dbReference type="Proteomes" id="UP000317378">
    <property type="component" value="Unassembled WGS sequence"/>
</dbReference>
<sequence>MISMSASVTRLTHYTKAERDEITGGAVDPSRVAATGLTWLDKDVHFGIKLLGRLVAHAGLVQVPLSVGAVRLQVAGLGGVIVAPGLRGQGLARLVATAAMEHAHGLGIERGLLFCWPDLIPLYERLGWQVLPDDVLVQQPDGPVRMPLRAMWTPLVDGAEWPAGQARLLSLPMWGAADRPSKGAVRATATPAQRRGGSCRPGSR</sequence>
<keyword evidence="3" id="KW-0808">Transferase</keyword>
<dbReference type="AlphaFoldDB" id="A0A505DJI2"/>
<evidence type="ECO:0000313" key="4">
    <source>
        <dbReference type="Proteomes" id="UP000317378"/>
    </source>
</evidence>
<dbReference type="SUPFAM" id="SSF55729">
    <property type="entry name" value="Acyl-CoA N-acyltransferases (Nat)"/>
    <property type="match status" value="1"/>
</dbReference>
<keyword evidence="4" id="KW-1185">Reference proteome</keyword>
<evidence type="ECO:0000256" key="1">
    <source>
        <dbReference type="SAM" id="MobiDB-lite"/>
    </source>
</evidence>
<dbReference type="OrthoDB" id="5122062at2"/>
<comment type="caution">
    <text evidence="3">The sequence shown here is derived from an EMBL/GenBank/DDBJ whole genome shotgun (WGS) entry which is preliminary data.</text>
</comment>
<evidence type="ECO:0000313" key="3">
    <source>
        <dbReference type="EMBL" id="TPQ21178.1"/>
    </source>
</evidence>
<dbReference type="PROSITE" id="PS51186">
    <property type="entry name" value="GNAT"/>
    <property type="match status" value="1"/>
</dbReference>
<feature type="domain" description="N-acetyltransferase" evidence="2">
    <location>
        <begin position="9"/>
        <end position="151"/>
    </location>
</feature>
<dbReference type="CDD" id="cd04301">
    <property type="entry name" value="NAT_SF"/>
    <property type="match status" value="1"/>
</dbReference>
<dbReference type="GO" id="GO:0016747">
    <property type="term" value="F:acyltransferase activity, transferring groups other than amino-acyl groups"/>
    <property type="evidence" value="ECO:0007669"/>
    <property type="project" value="InterPro"/>
</dbReference>
<protein>
    <submittedName>
        <fullName evidence="3">GNAT family N-acetyltransferase</fullName>
    </submittedName>
</protein>
<dbReference type="Pfam" id="PF00583">
    <property type="entry name" value="Acetyltransf_1"/>
    <property type="match status" value="1"/>
</dbReference>
<gene>
    <name evidence="3" type="ORF">FGD71_016075</name>
</gene>
<dbReference type="InterPro" id="IPR016181">
    <property type="entry name" value="Acyl_CoA_acyltransferase"/>
</dbReference>